<gene>
    <name evidence="1" type="ORF">I551_6242</name>
</gene>
<comment type="caution">
    <text evidence="1">The sequence shown here is derived from an EMBL/GenBank/DDBJ whole genome shotgun (WGS) entry which is preliminary data.</text>
</comment>
<sequence>MLGLATMTTVMSKPIMNQPTINAQRAYEGFRESAGLPRRADVVDLARRTALDN</sequence>
<evidence type="ECO:0000313" key="2">
    <source>
        <dbReference type="Proteomes" id="UP000020681"/>
    </source>
</evidence>
<protein>
    <submittedName>
        <fullName evidence="1">Uncharacterized protein</fullName>
    </submittedName>
</protein>
<reference evidence="1 2" key="1">
    <citation type="submission" date="2014-01" db="EMBL/GenBank/DDBJ databases">
        <authorList>
            <person name="Dobos K."/>
            <person name="Lenaerts A."/>
            <person name="Ordway D."/>
            <person name="DeGroote M.A."/>
            <person name="Parker T."/>
            <person name="Sizemore C."/>
            <person name="Tallon L.J."/>
            <person name="Sadzewicz L.K."/>
            <person name="Sengamalay N."/>
            <person name="Fraser C.M."/>
            <person name="Hine E."/>
            <person name="Shefchek K.A."/>
            <person name="Das S.P."/>
            <person name="Tettelin H."/>
        </authorList>
    </citation>
    <scope>NUCLEOTIDE SEQUENCE [LARGE SCALE GENOMIC DNA]</scope>
    <source>
        <strain evidence="1 2">Harvey</strain>
    </source>
</reference>
<evidence type="ECO:0000313" key="1">
    <source>
        <dbReference type="EMBL" id="EUA87288.1"/>
    </source>
</evidence>
<name>A0ABN0QRN2_MYCUL</name>
<accession>A0ABN0QRN2</accession>
<organism evidence="1 2">
    <name type="scientific">Mycobacterium ulcerans str. Harvey</name>
    <dbReference type="NCBI Taxonomy" id="1299332"/>
    <lineage>
        <taxon>Bacteria</taxon>
        <taxon>Bacillati</taxon>
        <taxon>Actinomycetota</taxon>
        <taxon>Actinomycetes</taxon>
        <taxon>Mycobacteriales</taxon>
        <taxon>Mycobacteriaceae</taxon>
        <taxon>Mycobacterium</taxon>
        <taxon>Mycobacterium ulcerans group</taxon>
    </lineage>
</organism>
<keyword evidence="2" id="KW-1185">Reference proteome</keyword>
<dbReference type="EMBL" id="JAOL01000164">
    <property type="protein sequence ID" value="EUA87288.1"/>
    <property type="molecule type" value="Genomic_DNA"/>
</dbReference>
<proteinExistence type="predicted"/>
<dbReference type="Proteomes" id="UP000020681">
    <property type="component" value="Unassembled WGS sequence"/>
</dbReference>